<accession>A0ABT2H4F9</accession>
<proteinExistence type="predicted"/>
<dbReference type="Gene3D" id="3.40.960.10">
    <property type="entry name" value="VSR Endonuclease"/>
    <property type="match status" value="1"/>
</dbReference>
<evidence type="ECO:0000313" key="1">
    <source>
        <dbReference type="EMBL" id="MCS5734820.1"/>
    </source>
</evidence>
<evidence type="ECO:0008006" key="3">
    <source>
        <dbReference type="Google" id="ProtNLM"/>
    </source>
</evidence>
<name>A0ABT2H4F9_9MICO</name>
<reference evidence="1" key="1">
    <citation type="submission" date="2022-08" db="EMBL/GenBank/DDBJ databases">
        <authorList>
            <person name="Deng Y."/>
            <person name="Han X.-F."/>
            <person name="Zhang Y.-Q."/>
        </authorList>
    </citation>
    <scope>NUCLEOTIDE SEQUENCE</scope>
    <source>
        <strain evidence="1">CPCC 203386</strain>
    </source>
</reference>
<dbReference type="EMBL" id="JANLCJ010000005">
    <property type="protein sequence ID" value="MCS5734820.1"/>
    <property type="molecule type" value="Genomic_DNA"/>
</dbReference>
<keyword evidence="2" id="KW-1185">Reference proteome</keyword>
<evidence type="ECO:0000313" key="2">
    <source>
        <dbReference type="Proteomes" id="UP001165586"/>
    </source>
</evidence>
<gene>
    <name evidence="1" type="ORF">N1032_13835</name>
</gene>
<protein>
    <recommendedName>
        <fullName evidence="3">DUF559 domain-containing protein</fullName>
    </recommendedName>
</protein>
<comment type="caution">
    <text evidence="1">The sequence shown here is derived from an EMBL/GenBank/DDBJ whole genome shotgun (WGS) entry which is preliminary data.</text>
</comment>
<organism evidence="1 2">
    <name type="scientific">Herbiconiux daphne</name>
    <dbReference type="NCBI Taxonomy" id="2970914"/>
    <lineage>
        <taxon>Bacteria</taxon>
        <taxon>Bacillati</taxon>
        <taxon>Actinomycetota</taxon>
        <taxon>Actinomycetes</taxon>
        <taxon>Micrococcales</taxon>
        <taxon>Microbacteriaceae</taxon>
        <taxon>Herbiconiux</taxon>
    </lineage>
</organism>
<dbReference type="RefSeq" id="WP_259539715.1">
    <property type="nucleotide sequence ID" value="NZ_JANLCJ010000005.1"/>
</dbReference>
<sequence>MSSSFSFSRPAVITTRELLERGASPGGIQALTESGRLTRVRRGVFVTAGAPNDLVRAARIGGRLTDVSALRLHGAWSRPDPRLHVQLPHSFGRARDPDTGQPLRARDDVVAHWSRALAPRDRLAYPGVAPLAAALRGAATSWAPHEAVAALDSVLHRRLISRGELAATFEGSSRAQRLLADADRRAESGIESIARVRFTADGLECTPQVWIAPKIRVDLLIDGWLVIELDGRESHGSADASSRDYRRDAEVVLRGFGLLHFDYHQVMSDWSTVLAATRSVLFAGRDAFGRA</sequence>
<dbReference type="Proteomes" id="UP001165586">
    <property type="component" value="Unassembled WGS sequence"/>
</dbReference>